<evidence type="ECO:0000313" key="3">
    <source>
        <dbReference type="Proteomes" id="UP001177003"/>
    </source>
</evidence>
<reference evidence="2" key="1">
    <citation type="submission" date="2023-04" db="EMBL/GenBank/DDBJ databases">
        <authorList>
            <person name="Vijverberg K."/>
            <person name="Xiong W."/>
            <person name="Schranz E."/>
        </authorList>
    </citation>
    <scope>NUCLEOTIDE SEQUENCE</scope>
</reference>
<name>A0AA35V222_LACSI</name>
<gene>
    <name evidence="2" type="ORF">LSALG_LOCUS1360</name>
</gene>
<accession>A0AA35V222</accession>
<feature type="compositionally biased region" description="Polar residues" evidence="1">
    <location>
        <begin position="15"/>
        <end position="28"/>
    </location>
</feature>
<dbReference type="AlphaFoldDB" id="A0AA35V222"/>
<keyword evidence="3" id="KW-1185">Reference proteome</keyword>
<organism evidence="2 3">
    <name type="scientific">Lactuca saligna</name>
    <name type="common">Willowleaf lettuce</name>
    <dbReference type="NCBI Taxonomy" id="75948"/>
    <lineage>
        <taxon>Eukaryota</taxon>
        <taxon>Viridiplantae</taxon>
        <taxon>Streptophyta</taxon>
        <taxon>Embryophyta</taxon>
        <taxon>Tracheophyta</taxon>
        <taxon>Spermatophyta</taxon>
        <taxon>Magnoliopsida</taxon>
        <taxon>eudicotyledons</taxon>
        <taxon>Gunneridae</taxon>
        <taxon>Pentapetalae</taxon>
        <taxon>asterids</taxon>
        <taxon>campanulids</taxon>
        <taxon>Asterales</taxon>
        <taxon>Asteraceae</taxon>
        <taxon>Cichorioideae</taxon>
        <taxon>Cichorieae</taxon>
        <taxon>Lactucinae</taxon>
        <taxon>Lactuca</taxon>
    </lineage>
</organism>
<dbReference type="Proteomes" id="UP001177003">
    <property type="component" value="Chromosome 0"/>
</dbReference>
<dbReference type="EMBL" id="OX465086">
    <property type="protein sequence ID" value="CAI9260528.1"/>
    <property type="molecule type" value="Genomic_DNA"/>
</dbReference>
<sequence length="103" mass="11370">MMHEEPNIVRPSYEARSSSDPGGSSTPQAVHDVAYEWLSMYLACEGDDHAPRGKGILIGAGSPDKEDPMMLKLKEEIGILNQKLIEKDVLIGTLDFRVSELDK</sequence>
<proteinExistence type="predicted"/>
<feature type="region of interest" description="Disordered" evidence="1">
    <location>
        <begin position="1"/>
        <end position="28"/>
    </location>
</feature>
<protein>
    <submittedName>
        <fullName evidence="2">Uncharacterized protein</fullName>
    </submittedName>
</protein>
<evidence type="ECO:0000256" key="1">
    <source>
        <dbReference type="SAM" id="MobiDB-lite"/>
    </source>
</evidence>
<evidence type="ECO:0000313" key="2">
    <source>
        <dbReference type="EMBL" id="CAI9260528.1"/>
    </source>
</evidence>